<evidence type="ECO:0000256" key="4">
    <source>
        <dbReference type="ARBA" id="ARBA00022475"/>
    </source>
</evidence>
<proteinExistence type="inferred from homology"/>
<dbReference type="GO" id="GO:0050136">
    <property type="term" value="F:NADH dehydrogenase (quinone) (non-electrogenic) activity"/>
    <property type="evidence" value="ECO:0007669"/>
    <property type="project" value="UniProtKB-UniRule"/>
</dbReference>
<evidence type="ECO:0000256" key="2">
    <source>
        <dbReference type="ARBA" id="ARBA00008472"/>
    </source>
</evidence>
<dbReference type="GO" id="GO:0030964">
    <property type="term" value="C:NADH dehydrogenase complex"/>
    <property type="evidence" value="ECO:0007669"/>
    <property type="project" value="TreeGrafter"/>
</dbReference>
<dbReference type="InterPro" id="IPR038430">
    <property type="entry name" value="NDAH_ubi_oxred_su3_sf"/>
</dbReference>
<dbReference type="PANTHER" id="PTHR11058:SF22">
    <property type="entry name" value="NADH-QUINONE OXIDOREDUCTASE SUBUNIT A"/>
    <property type="match status" value="1"/>
</dbReference>
<dbReference type="PANTHER" id="PTHR11058">
    <property type="entry name" value="NADH-UBIQUINONE OXIDOREDUCTASE CHAIN 3"/>
    <property type="match status" value="1"/>
</dbReference>
<organism evidence="14 15">
    <name type="scientific">Eiseniibacteriota bacterium</name>
    <dbReference type="NCBI Taxonomy" id="2212470"/>
    <lineage>
        <taxon>Bacteria</taxon>
        <taxon>Candidatus Eiseniibacteriota</taxon>
    </lineage>
</organism>
<evidence type="ECO:0000256" key="1">
    <source>
        <dbReference type="ARBA" id="ARBA00004141"/>
    </source>
</evidence>
<comment type="subcellular location">
    <subcellularLocation>
        <location evidence="12 13">Cell membrane</location>
        <topology evidence="12 13">Multi-pass membrane protein</topology>
    </subcellularLocation>
    <subcellularLocation>
        <location evidence="1">Membrane</location>
        <topology evidence="1">Multi-pass membrane protein</topology>
    </subcellularLocation>
</comment>
<evidence type="ECO:0000256" key="12">
    <source>
        <dbReference type="HAMAP-Rule" id="MF_01394"/>
    </source>
</evidence>
<dbReference type="AlphaFoldDB" id="A0A7Y2E7U4"/>
<evidence type="ECO:0000256" key="6">
    <source>
        <dbReference type="ARBA" id="ARBA00022719"/>
    </source>
</evidence>
<protein>
    <recommendedName>
        <fullName evidence="12">NADH-quinone oxidoreductase subunit A</fullName>
        <ecNumber evidence="12">7.1.1.-</ecNumber>
    </recommendedName>
    <alternativeName>
        <fullName evidence="12">NADH dehydrogenase I subunit A</fullName>
    </alternativeName>
    <alternativeName>
        <fullName evidence="12">NDH-1 subunit A</fullName>
    </alternativeName>
    <alternativeName>
        <fullName evidence="12">NUO1</fullName>
    </alternativeName>
</protein>
<comment type="similarity">
    <text evidence="2 12 13">Belongs to the complex I subunit 3 family.</text>
</comment>
<keyword evidence="9 12" id="KW-0520">NAD</keyword>
<feature type="transmembrane region" description="Helical" evidence="12">
    <location>
        <begin position="89"/>
        <end position="108"/>
    </location>
</feature>
<evidence type="ECO:0000256" key="5">
    <source>
        <dbReference type="ARBA" id="ARBA00022692"/>
    </source>
</evidence>
<sequence length="134" mass="15395">MQEQYLPILVMLIIATGFAAVALTISWLLGPSRPDANKNETYECGVSPVGDARERFSVRFYVVAMLFIVFDLETVFMFPWAVVFKQLPTFYFLQMLIFLVILTVGLVYEWRMGALDWNTSRGKMIWRSGHDKAA</sequence>
<evidence type="ECO:0000256" key="3">
    <source>
        <dbReference type="ARBA" id="ARBA00022448"/>
    </source>
</evidence>
<keyword evidence="5 12" id="KW-0812">Transmembrane</keyword>
<keyword evidence="3 12" id="KW-0813">Transport</keyword>
<feature type="transmembrane region" description="Helical" evidence="12">
    <location>
        <begin position="60"/>
        <end position="83"/>
    </location>
</feature>
<comment type="subunit">
    <text evidence="12">NDH-1 is composed of 14 different subunits. Subunits NuoA, H, J, K, L, M, N constitute the membrane sector of the complex.</text>
</comment>
<feature type="transmembrane region" description="Helical" evidence="12">
    <location>
        <begin position="6"/>
        <end position="29"/>
    </location>
</feature>
<keyword evidence="4 12" id="KW-1003">Cell membrane</keyword>
<dbReference type="Gene3D" id="1.20.58.1610">
    <property type="entry name" value="NADH:ubiquinone/plastoquinone oxidoreductase, chain 3"/>
    <property type="match status" value="1"/>
</dbReference>
<dbReference type="GO" id="GO:0048038">
    <property type="term" value="F:quinone binding"/>
    <property type="evidence" value="ECO:0007669"/>
    <property type="project" value="UniProtKB-KW"/>
</dbReference>
<dbReference type="HAMAP" id="MF_01394">
    <property type="entry name" value="NDH1_NuoA"/>
    <property type="match status" value="1"/>
</dbReference>
<dbReference type="EMBL" id="JABDJR010000166">
    <property type="protein sequence ID" value="NNF05997.1"/>
    <property type="molecule type" value="Genomic_DNA"/>
</dbReference>
<keyword evidence="11 12" id="KW-0472">Membrane</keyword>
<accession>A0A7Y2E7U4</accession>
<evidence type="ECO:0000256" key="8">
    <source>
        <dbReference type="ARBA" id="ARBA00022989"/>
    </source>
</evidence>
<keyword evidence="10 12" id="KW-0830">Ubiquinone</keyword>
<comment type="catalytic activity">
    <reaction evidence="12 13">
        <text>a quinone + NADH + 5 H(+)(in) = a quinol + NAD(+) + 4 H(+)(out)</text>
        <dbReference type="Rhea" id="RHEA:57888"/>
        <dbReference type="ChEBI" id="CHEBI:15378"/>
        <dbReference type="ChEBI" id="CHEBI:24646"/>
        <dbReference type="ChEBI" id="CHEBI:57540"/>
        <dbReference type="ChEBI" id="CHEBI:57945"/>
        <dbReference type="ChEBI" id="CHEBI:132124"/>
    </reaction>
</comment>
<keyword evidence="7 12" id="KW-1278">Translocase</keyword>
<reference evidence="14 15" key="1">
    <citation type="submission" date="2020-03" db="EMBL/GenBank/DDBJ databases">
        <title>Metabolic flexibility allows generalist bacteria to become dominant in a frequently disturbed ecosystem.</title>
        <authorList>
            <person name="Chen Y.-J."/>
            <person name="Leung P.M."/>
            <person name="Bay S.K."/>
            <person name="Hugenholtz P."/>
            <person name="Kessler A.J."/>
            <person name="Shelley G."/>
            <person name="Waite D.W."/>
            <person name="Cook P.L."/>
            <person name="Greening C."/>
        </authorList>
    </citation>
    <scope>NUCLEOTIDE SEQUENCE [LARGE SCALE GENOMIC DNA]</scope>
    <source>
        <strain evidence="14">SS_bin_28</strain>
    </source>
</reference>
<keyword evidence="6 12" id="KW-0874">Quinone</keyword>
<evidence type="ECO:0000256" key="7">
    <source>
        <dbReference type="ARBA" id="ARBA00022967"/>
    </source>
</evidence>
<evidence type="ECO:0000256" key="11">
    <source>
        <dbReference type="ARBA" id="ARBA00023136"/>
    </source>
</evidence>
<comment type="caution">
    <text evidence="14">The sequence shown here is derived from an EMBL/GenBank/DDBJ whole genome shotgun (WGS) entry which is preliminary data.</text>
</comment>
<dbReference type="InterPro" id="IPR023043">
    <property type="entry name" value="NAD(P)H_OxRDtase_bac/plastid"/>
</dbReference>
<dbReference type="Pfam" id="PF00507">
    <property type="entry name" value="Oxidored_q4"/>
    <property type="match status" value="1"/>
</dbReference>
<dbReference type="Proteomes" id="UP000547674">
    <property type="component" value="Unassembled WGS sequence"/>
</dbReference>
<dbReference type="InterPro" id="IPR000440">
    <property type="entry name" value="NADH_UbQ/plastoQ_OxRdtase_su3"/>
</dbReference>
<dbReference type="FunFam" id="1.20.58.1610:FF:000004">
    <property type="entry name" value="NADH-quinone oxidoreductase subunit A"/>
    <property type="match status" value="1"/>
</dbReference>
<evidence type="ECO:0000256" key="9">
    <source>
        <dbReference type="ARBA" id="ARBA00023027"/>
    </source>
</evidence>
<comment type="function">
    <text evidence="12">NDH-1 shuttles electrons from NADH, via FMN and iron-sulfur (Fe-S) centers, to quinones in the respiratory chain. The immediate electron acceptor for the enzyme in this species is believed to be ubiquinone. Couples the redox reaction to proton translocation (for every two electrons transferred, four hydrogen ions are translocated across the cytoplasmic membrane), and thus conserves the redox energy in a proton gradient.</text>
</comment>
<evidence type="ECO:0000256" key="10">
    <source>
        <dbReference type="ARBA" id="ARBA00023075"/>
    </source>
</evidence>
<keyword evidence="8 12" id="KW-1133">Transmembrane helix</keyword>
<dbReference type="GO" id="GO:0005886">
    <property type="term" value="C:plasma membrane"/>
    <property type="evidence" value="ECO:0007669"/>
    <property type="project" value="UniProtKB-SubCell"/>
</dbReference>
<gene>
    <name evidence="12" type="primary">nuoA</name>
    <name evidence="14" type="ORF">HKN21_04495</name>
</gene>
<evidence type="ECO:0000313" key="15">
    <source>
        <dbReference type="Proteomes" id="UP000547674"/>
    </source>
</evidence>
<dbReference type="EC" id="7.1.1.-" evidence="12"/>
<dbReference type="GO" id="GO:0008137">
    <property type="term" value="F:NADH dehydrogenase (ubiquinone) activity"/>
    <property type="evidence" value="ECO:0007669"/>
    <property type="project" value="InterPro"/>
</dbReference>
<evidence type="ECO:0000256" key="13">
    <source>
        <dbReference type="RuleBase" id="RU003639"/>
    </source>
</evidence>
<evidence type="ECO:0000313" key="14">
    <source>
        <dbReference type="EMBL" id="NNF05997.1"/>
    </source>
</evidence>
<name>A0A7Y2E7U4_UNCEI</name>